<comment type="subcellular location">
    <subcellularLocation>
        <location evidence="1">Cell membrane</location>
        <topology evidence="1">Multi-pass membrane protein</topology>
    </subcellularLocation>
    <subcellularLocation>
        <location evidence="7">Membrane</location>
        <topology evidence="7">Multi-pass membrane protein</topology>
    </subcellularLocation>
</comment>
<dbReference type="InterPro" id="IPR001991">
    <property type="entry name" value="Na-dicarboxylate_symporter"/>
</dbReference>
<name>G5AA27_PHYSP</name>
<dbReference type="InterPro" id="IPR000540">
    <property type="entry name" value="Flag_MotA_CS"/>
</dbReference>
<dbReference type="GeneID" id="20662720"/>
<dbReference type="InterPro" id="IPR036458">
    <property type="entry name" value="Na:dicarbo_symporter_sf"/>
</dbReference>
<dbReference type="GO" id="GO:0015293">
    <property type="term" value="F:symporter activity"/>
    <property type="evidence" value="ECO:0007669"/>
    <property type="project" value="UniProtKB-UniRule"/>
</dbReference>
<keyword evidence="6 7" id="KW-0472">Membrane</keyword>
<evidence type="ECO:0000256" key="6">
    <source>
        <dbReference type="ARBA" id="ARBA00023136"/>
    </source>
</evidence>
<keyword evidence="3" id="KW-1003">Cell membrane</keyword>
<dbReference type="KEGG" id="psoj:PHYSODRAFT_550321"/>
<feature type="transmembrane region" description="Helical" evidence="7">
    <location>
        <begin position="323"/>
        <end position="350"/>
    </location>
</feature>
<dbReference type="AlphaFoldDB" id="G5AA27"/>
<feature type="transmembrane region" description="Helical" evidence="7">
    <location>
        <begin position="370"/>
        <end position="394"/>
    </location>
</feature>
<evidence type="ECO:0000313" key="10">
    <source>
        <dbReference type="Proteomes" id="UP000002640"/>
    </source>
</evidence>
<feature type="region of interest" description="Disordered" evidence="8">
    <location>
        <begin position="72"/>
        <end position="102"/>
    </location>
</feature>
<gene>
    <name evidence="9" type="ORF">PHYSODRAFT_550321</name>
</gene>
<keyword evidence="2 7" id="KW-0813">Transport</keyword>
<evidence type="ECO:0000256" key="2">
    <source>
        <dbReference type="ARBA" id="ARBA00022448"/>
    </source>
</evidence>
<dbReference type="SMR" id="G5AA27"/>
<evidence type="ECO:0000256" key="3">
    <source>
        <dbReference type="ARBA" id="ARBA00022475"/>
    </source>
</evidence>
<feature type="transmembrane region" description="Helical" evidence="7">
    <location>
        <begin position="208"/>
        <end position="229"/>
    </location>
</feature>
<dbReference type="SUPFAM" id="SSF118215">
    <property type="entry name" value="Proton glutamate symport protein"/>
    <property type="match status" value="1"/>
</dbReference>
<dbReference type="OMA" id="NETLVHM"/>
<keyword evidence="7" id="KW-0769">Symport</keyword>
<evidence type="ECO:0000256" key="8">
    <source>
        <dbReference type="SAM" id="MobiDB-lite"/>
    </source>
</evidence>
<feature type="transmembrane region" description="Helical" evidence="7">
    <location>
        <begin position="176"/>
        <end position="196"/>
    </location>
</feature>
<feature type="transmembrane region" description="Helical" evidence="7">
    <location>
        <begin position="138"/>
        <end position="156"/>
    </location>
</feature>
<organism evidence="9 10">
    <name type="scientific">Phytophthora sojae (strain P6497)</name>
    <name type="common">Soybean stem and root rot agent</name>
    <name type="synonym">Phytophthora megasperma f. sp. glycines</name>
    <dbReference type="NCBI Taxonomy" id="1094619"/>
    <lineage>
        <taxon>Eukaryota</taxon>
        <taxon>Sar</taxon>
        <taxon>Stramenopiles</taxon>
        <taxon>Oomycota</taxon>
        <taxon>Peronosporomycetes</taxon>
        <taxon>Peronosporales</taxon>
        <taxon>Peronosporaceae</taxon>
        <taxon>Phytophthora</taxon>
    </lineage>
</organism>
<dbReference type="STRING" id="1094619.G5AA27"/>
<keyword evidence="5 7" id="KW-1133">Transmembrane helix</keyword>
<evidence type="ECO:0000256" key="5">
    <source>
        <dbReference type="ARBA" id="ARBA00022989"/>
    </source>
</evidence>
<dbReference type="Proteomes" id="UP000002640">
    <property type="component" value="Unassembled WGS sequence"/>
</dbReference>
<dbReference type="PANTHER" id="PTHR42865">
    <property type="entry name" value="PROTON/GLUTAMATE-ASPARTATE SYMPORTER"/>
    <property type="match status" value="1"/>
</dbReference>
<keyword evidence="10" id="KW-1185">Reference proteome</keyword>
<dbReference type="PRINTS" id="PR00173">
    <property type="entry name" value="EDTRNSPORT"/>
</dbReference>
<dbReference type="Pfam" id="PF00375">
    <property type="entry name" value="SDF"/>
    <property type="match status" value="1"/>
</dbReference>
<protein>
    <recommendedName>
        <fullName evidence="7">Amino acid transporter</fullName>
    </recommendedName>
</protein>
<sequence length="618" mass="65338">MAQHKADFAMFDRSIVKDGANSEMSAPSLMSPVSGFSSETGSSFFYGGRGGYATGRPAPPYSATLRTNFTSAANDQSGGMAGGRPNSMLPPPAAQDDASESPDAAFRHFRTPAHDPSLPFSGFAVAASPAYGRASKRSMLLVIVAIVVGSAVGVLLKHFDVDPTVAEWVMTPGNLFVRAVQCVVVPMVLVNLVVATADITSRGLGKRVGLRVTLVLLVSIIAAILQGMLTGVIMHSVFTSYQNEESISTTDPIFGIQCGNGKYLAADEKGAVTCSATEVTGTSQFALADVNSALVRNEALTGTNSSLSDNVLSIIDQVVPDNIMAAFISNTLLSIAAFSLPLGATIAYSFHGPTNLNPLLEFSREVNETLVHMVHWILRFTPFAVLSLLAGSLAKSLEDSVSDHPLRLVLVVVAVLAVSVLVHMLVIVPAVFVVVTRRNPFRFMRQMLPAYVYSLGCSSSMATMPLSLQCTETTREVPCPIMHFVLSVGTSLHMPGTAIYLAVLVHFMADVAGVAGAQSTTAMLTTFLGVFLCTLTAPPIPSGALTVLTAAWNIVFPDAAIPDSLYALVVASDVFLDRLVTLCNVSAQAMLCRVVADQVEVKEPGNGPRAQVQQYASW</sequence>
<dbReference type="PANTHER" id="PTHR42865:SF7">
    <property type="entry name" value="PROTON_GLUTAMATE-ASPARTATE SYMPORTER"/>
    <property type="match status" value="1"/>
</dbReference>
<reference evidence="9 10" key="1">
    <citation type="journal article" date="2006" name="Science">
        <title>Phytophthora genome sequences uncover evolutionary origins and mechanisms of pathogenesis.</title>
        <authorList>
            <person name="Tyler B.M."/>
            <person name="Tripathy S."/>
            <person name="Zhang X."/>
            <person name="Dehal P."/>
            <person name="Jiang R.H."/>
            <person name="Aerts A."/>
            <person name="Arredondo F.D."/>
            <person name="Baxter L."/>
            <person name="Bensasson D."/>
            <person name="Beynon J.L."/>
            <person name="Chapman J."/>
            <person name="Damasceno C.M."/>
            <person name="Dorrance A.E."/>
            <person name="Dou D."/>
            <person name="Dickerman A.W."/>
            <person name="Dubchak I.L."/>
            <person name="Garbelotto M."/>
            <person name="Gijzen M."/>
            <person name="Gordon S.G."/>
            <person name="Govers F."/>
            <person name="Grunwald N.J."/>
            <person name="Huang W."/>
            <person name="Ivors K.L."/>
            <person name="Jones R.W."/>
            <person name="Kamoun S."/>
            <person name="Krampis K."/>
            <person name="Lamour K.H."/>
            <person name="Lee M.K."/>
            <person name="McDonald W.H."/>
            <person name="Medina M."/>
            <person name="Meijer H.J."/>
            <person name="Nordberg E.K."/>
            <person name="Maclean D.J."/>
            <person name="Ospina-Giraldo M.D."/>
            <person name="Morris P.F."/>
            <person name="Phuntumart V."/>
            <person name="Putnam N.H."/>
            <person name="Rash S."/>
            <person name="Rose J.K."/>
            <person name="Sakihama Y."/>
            <person name="Salamov A.A."/>
            <person name="Savidor A."/>
            <person name="Scheuring C.F."/>
            <person name="Smith B.M."/>
            <person name="Sobral B.W."/>
            <person name="Terry A."/>
            <person name="Torto-Alalibo T.A."/>
            <person name="Win J."/>
            <person name="Xu Z."/>
            <person name="Zhang H."/>
            <person name="Grigoriev I.V."/>
            <person name="Rokhsar D.S."/>
            <person name="Boore J.L."/>
        </authorList>
    </citation>
    <scope>NUCLEOTIDE SEQUENCE [LARGE SCALE GENOMIC DNA]</scope>
    <source>
        <strain evidence="9 10">P6497</strain>
    </source>
</reference>
<accession>G5AA27</accession>
<evidence type="ECO:0000313" key="9">
    <source>
        <dbReference type="EMBL" id="EGZ07456.1"/>
    </source>
</evidence>
<dbReference type="Gene3D" id="1.10.3860.10">
    <property type="entry name" value="Sodium:dicarboxylate symporter"/>
    <property type="match status" value="1"/>
</dbReference>
<evidence type="ECO:0000256" key="7">
    <source>
        <dbReference type="RuleBase" id="RU361216"/>
    </source>
</evidence>
<evidence type="ECO:0000256" key="1">
    <source>
        <dbReference type="ARBA" id="ARBA00004651"/>
    </source>
</evidence>
<keyword evidence="4 7" id="KW-0812">Transmembrane</keyword>
<dbReference type="InParanoid" id="G5AA27"/>
<dbReference type="RefSeq" id="XP_009537022.1">
    <property type="nucleotide sequence ID" value="XM_009538727.1"/>
</dbReference>
<evidence type="ECO:0000256" key="4">
    <source>
        <dbReference type="ARBA" id="ARBA00022692"/>
    </source>
</evidence>
<dbReference type="EMBL" id="JH159162">
    <property type="protein sequence ID" value="EGZ07456.1"/>
    <property type="molecule type" value="Genomic_DNA"/>
</dbReference>
<proteinExistence type="inferred from homology"/>
<dbReference type="GO" id="GO:0005886">
    <property type="term" value="C:plasma membrane"/>
    <property type="evidence" value="ECO:0007669"/>
    <property type="project" value="UniProtKB-SubCell"/>
</dbReference>
<dbReference type="PROSITE" id="PS01307">
    <property type="entry name" value="MOTA"/>
    <property type="match status" value="1"/>
</dbReference>
<comment type="similarity">
    <text evidence="7">Belongs to the dicarboxylate/amino acid:cation symporter (DAACS) (TC 2.A.23) family.</text>
</comment>
<feature type="transmembrane region" description="Helical" evidence="7">
    <location>
        <begin position="406"/>
        <end position="436"/>
    </location>
</feature>